<keyword evidence="5 7" id="KW-1133">Transmembrane helix</keyword>
<dbReference type="RefSeq" id="WP_345567414.1">
    <property type="nucleotide sequence ID" value="NZ_BAABDQ010000015.1"/>
</dbReference>
<feature type="transmembrane region" description="Helical" evidence="7">
    <location>
        <begin position="105"/>
        <end position="128"/>
    </location>
</feature>
<evidence type="ECO:0000256" key="3">
    <source>
        <dbReference type="ARBA" id="ARBA00022475"/>
    </source>
</evidence>
<keyword evidence="10" id="KW-1185">Reference proteome</keyword>
<dbReference type="PANTHER" id="PTHR23513:SF11">
    <property type="entry name" value="STAPHYLOFERRIN A TRANSPORTER"/>
    <property type="match status" value="1"/>
</dbReference>
<keyword evidence="2" id="KW-0813">Transport</keyword>
<sequence length="408" mass="42031">MTYTEPRLSGRYWRFWWVTGISAVGDGVFAAVVPLLAVAVTTDPRLVSFVAAATYLPWLLLSLPVGALVDRYDRVALLRWAQAVQAVLAGVLAILAAYGRIGIPVLVVAAFGLGACAVVFGNAAQAILPDLVARPLLHRANGHQQTITTIGLQFAGPPVGSLLFAVGVALPYGLAAGALALAAALLATLPRRRGAHSPSHGLRMGAEIADGLRWLARHRLLRTLAILLGVNTFCGQLANATLALLATQTLGLSARAYGLLLAGAAVGSLLGALVNARVITMIGPLPALLAALATNAAVFAGIGLSPDAIVLGVLLAVNGFVIMLWNIVTVGLRQELVPSGLLGRVNSVYRMIGWGLIPLGALAGGVVAHAFGLRAPYLVAGALRGLALLAALPVLIRALRPDQPGSQS</sequence>
<dbReference type="Pfam" id="PF05977">
    <property type="entry name" value="MFS_3"/>
    <property type="match status" value="1"/>
</dbReference>
<feature type="transmembrane region" description="Helical" evidence="7">
    <location>
        <begin position="281"/>
        <end position="302"/>
    </location>
</feature>
<feature type="transmembrane region" description="Helical" evidence="7">
    <location>
        <begin position="348"/>
        <end position="371"/>
    </location>
</feature>
<evidence type="ECO:0000313" key="10">
    <source>
        <dbReference type="Proteomes" id="UP001500630"/>
    </source>
</evidence>
<dbReference type="Gene3D" id="1.20.1250.20">
    <property type="entry name" value="MFS general substrate transporter like domains"/>
    <property type="match status" value="1"/>
</dbReference>
<feature type="transmembrane region" description="Helical" evidence="7">
    <location>
        <begin position="308"/>
        <end position="328"/>
    </location>
</feature>
<feature type="transmembrane region" description="Helical" evidence="7">
    <location>
        <begin position="256"/>
        <end position="274"/>
    </location>
</feature>
<gene>
    <name evidence="9" type="ORF">GCM10022419_063190</name>
</gene>
<feature type="transmembrane region" description="Helical" evidence="7">
    <location>
        <begin position="377"/>
        <end position="399"/>
    </location>
</feature>
<accession>A0ABP6XXJ6</accession>
<evidence type="ECO:0000313" key="9">
    <source>
        <dbReference type="EMBL" id="GAA3573578.1"/>
    </source>
</evidence>
<feature type="transmembrane region" description="Helical" evidence="7">
    <location>
        <begin position="80"/>
        <end position="98"/>
    </location>
</feature>
<evidence type="ECO:0000256" key="7">
    <source>
        <dbReference type="SAM" id="Phobius"/>
    </source>
</evidence>
<reference evidence="10" key="1">
    <citation type="journal article" date="2019" name="Int. J. Syst. Evol. Microbiol.">
        <title>The Global Catalogue of Microorganisms (GCM) 10K type strain sequencing project: providing services to taxonomists for standard genome sequencing and annotation.</title>
        <authorList>
            <consortium name="The Broad Institute Genomics Platform"/>
            <consortium name="The Broad Institute Genome Sequencing Center for Infectious Disease"/>
            <person name="Wu L."/>
            <person name="Ma J."/>
        </authorList>
    </citation>
    <scope>NUCLEOTIDE SEQUENCE [LARGE SCALE GENOMIC DNA]</scope>
    <source>
        <strain evidence="10">JCM 17326</strain>
    </source>
</reference>
<evidence type="ECO:0000259" key="8">
    <source>
        <dbReference type="PROSITE" id="PS50850"/>
    </source>
</evidence>
<dbReference type="EMBL" id="BAABDQ010000015">
    <property type="protein sequence ID" value="GAA3573578.1"/>
    <property type="molecule type" value="Genomic_DNA"/>
</dbReference>
<protein>
    <recommendedName>
        <fullName evidence="8">Major facilitator superfamily (MFS) profile domain-containing protein</fullName>
    </recommendedName>
</protein>
<dbReference type="Proteomes" id="UP001500630">
    <property type="component" value="Unassembled WGS sequence"/>
</dbReference>
<dbReference type="InterPro" id="IPR020846">
    <property type="entry name" value="MFS_dom"/>
</dbReference>
<dbReference type="SUPFAM" id="SSF103473">
    <property type="entry name" value="MFS general substrate transporter"/>
    <property type="match status" value="1"/>
</dbReference>
<comment type="subcellular location">
    <subcellularLocation>
        <location evidence="1">Cell membrane</location>
        <topology evidence="1">Multi-pass membrane protein</topology>
    </subcellularLocation>
</comment>
<dbReference type="CDD" id="cd06173">
    <property type="entry name" value="MFS_MefA_like"/>
    <property type="match status" value="1"/>
</dbReference>
<keyword evidence="4 7" id="KW-0812">Transmembrane</keyword>
<comment type="caution">
    <text evidence="9">The sequence shown here is derived from an EMBL/GenBank/DDBJ whole genome shotgun (WGS) entry which is preliminary data.</text>
</comment>
<name>A0ABP6XXJ6_9ACTN</name>
<organism evidence="9 10">
    <name type="scientific">Nonomuraea rosea</name>
    <dbReference type="NCBI Taxonomy" id="638574"/>
    <lineage>
        <taxon>Bacteria</taxon>
        <taxon>Bacillati</taxon>
        <taxon>Actinomycetota</taxon>
        <taxon>Actinomycetes</taxon>
        <taxon>Streptosporangiales</taxon>
        <taxon>Streptosporangiaceae</taxon>
        <taxon>Nonomuraea</taxon>
    </lineage>
</organism>
<evidence type="ECO:0000256" key="2">
    <source>
        <dbReference type="ARBA" id="ARBA00022448"/>
    </source>
</evidence>
<dbReference type="PROSITE" id="PS50850">
    <property type="entry name" value="MFS"/>
    <property type="match status" value="1"/>
</dbReference>
<dbReference type="InterPro" id="IPR036259">
    <property type="entry name" value="MFS_trans_sf"/>
</dbReference>
<feature type="transmembrane region" description="Helical" evidence="7">
    <location>
        <begin position="46"/>
        <end position="68"/>
    </location>
</feature>
<feature type="transmembrane region" description="Helical" evidence="7">
    <location>
        <begin position="15"/>
        <end position="39"/>
    </location>
</feature>
<evidence type="ECO:0000256" key="4">
    <source>
        <dbReference type="ARBA" id="ARBA00022692"/>
    </source>
</evidence>
<dbReference type="PANTHER" id="PTHR23513">
    <property type="entry name" value="INTEGRAL MEMBRANE EFFLUX PROTEIN-RELATED"/>
    <property type="match status" value="1"/>
</dbReference>
<proteinExistence type="predicted"/>
<feature type="transmembrane region" description="Helical" evidence="7">
    <location>
        <begin position="162"/>
        <end position="187"/>
    </location>
</feature>
<keyword evidence="3" id="KW-1003">Cell membrane</keyword>
<dbReference type="InterPro" id="IPR010290">
    <property type="entry name" value="TM_effector"/>
</dbReference>
<evidence type="ECO:0000256" key="5">
    <source>
        <dbReference type="ARBA" id="ARBA00022989"/>
    </source>
</evidence>
<feature type="domain" description="Major facilitator superfamily (MFS) profile" evidence="8">
    <location>
        <begin position="220"/>
        <end position="408"/>
    </location>
</feature>
<feature type="transmembrane region" description="Helical" evidence="7">
    <location>
        <begin position="223"/>
        <end position="244"/>
    </location>
</feature>
<evidence type="ECO:0000256" key="1">
    <source>
        <dbReference type="ARBA" id="ARBA00004651"/>
    </source>
</evidence>
<evidence type="ECO:0000256" key="6">
    <source>
        <dbReference type="ARBA" id="ARBA00023136"/>
    </source>
</evidence>
<keyword evidence="6 7" id="KW-0472">Membrane</keyword>